<evidence type="ECO:0000259" key="5">
    <source>
        <dbReference type="PROSITE" id="PS50102"/>
    </source>
</evidence>
<name>A0AAE0BK58_9CHLO</name>
<dbReference type="AlphaFoldDB" id="A0AAE0BK58"/>
<evidence type="ECO:0000256" key="4">
    <source>
        <dbReference type="SAM" id="SignalP"/>
    </source>
</evidence>
<feature type="chain" id="PRO_5042115498" description="RRM domain-containing protein" evidence="4">
    <location>
        <begin position="18"/>
        <end position="653"/>
    </location>
</feature>
<dbReference type="PANTHER" id="PTHR48025:SF1">
    <property type="entry name" value="RRM DOMAIN-CONTAINING PROTEIN"/>
    <property type="match status" value="1"/>
</dbReference>
<feature type="domain" description="RRM" evidence="5">
    <location>
        <begin position="551"/>
        <end position="629"/>
    </location>
</feature>
<feature type="signal peptide" evidence="4">
    <location>
        <begin position="1"/>
        <end position="17"/>
    </location>
</feature>
<gene>
    <name evidence="6" type="ORF">CYMTET_52449</name>
</gene>
<dbReference type="GO" id="GO:0005634">
    <property type="term" value="C:nucleus"/>
    <property type="evidence" value="ECO:0007669"/>
    <property type="project" value="TreeGrafter"/>
</dbReference>
<feature type="region of interest" description="Disordered" evidence="3">
    <location>
        <begin position="628"/>
        <end position="653"/>
    </location>
</feature>
<feature type="compositionally biased region" description="Low complexity" evidence="3">
    <location>
        <begin position="485"/>
        <end position="517"/>
    </location>
</feature>
<evidence type="ECO:0000313" key="6">
    <source>
        <dbReference type="EMBL" id="KAK3237480.1"/>
    </source>
</evidence>
<dbReference type="InterPro" id="IPR012677">
    <property type="entry name" value="Nucleotide-bd_a/b_plait_sf"/>
</dbReference>
<keyword evidence="7" id="KW-1185">Reference proteome</keyword>
<dbReference type="EMBL" id="LGRX02034572">
    <property type="protein sequence ID" value="KAK3237480.1"/>
    <property type="molecule type" value="Genomic_DNA"/>
</dbReference>
<dbReference type="Pfam" id="PF00076">
    <property type="entry name" value="RRM_1"/>
    <property type="match status" value="1"/>
</dbReference>
<feature type="compositionally biased region" description="Pro residues" evidence="3">
    <location>
        <begin position="472"/>
        <end position="482"/>
    </location>
</feature>
<accession>A0AAE0BK58</accession>
<dbReference type="InterPro" id="IPR035979">
    <property type="entry name" value="RBD_domain_sf"/>
</dbReference>
<feature type="compositionally biased region" description="Pro residues" evidence="3">
    <location>
        <begin position="78"/>
        <end position="90"/>
    </location>
</feature>
<comment type="caution">
    <text evidence="6">The sequence shown here is derived from an EMBL/GenBank/DDBJ whole genome shotgun (WGS) entry which is preliminary data.</text>
</comment>
<dbReference type="SUPFAM" id="SSF54928">
    <property type="entry name" value="RNA-binding domain, RBD"/>
    <property type="match status" value="1"/>
</dbReference>
<dbReference type="PANTHER" id="PTHR48025">
    <property type="entry name" value="OS02G0815200 PROTEIN"/>
    <property type="match status" value="1"/>
</dbReference>
<dbReference type="SMART" id="SM00360">
    <property type="entry name" value="RRM"/>
    <property type="match status" value="1"/>
</dbReference>
<feature type="compositionally biased region" description="Pro residues" evidence="3">
    <location>
        <begin position="186"/>
        <end position="198"/>
    </location>
</feature>
<feature type="compositionally biased region" description="Pro residues" evidence="3">
    <location>
        <begin position="207"/>
        <end position="220"/>
    </location>
</feature>
<keyword evidence="1 2" id="KW-0694">RNA-binding</keyword>
<dbReference type="Proteomes" id="UP001190700">
    <property type="component" value="Unassembled WGS sequence"/>
</dbReference>
<feature type="compositionally biased region" description="Pro residues" evidence="3">
    <location>
        <begin position="298"/>
        <end position="307"/>
    </location>
</feature>
<keyword evidence="4" id="KW-0732">Signal</keyword>
<sequence>MFCIFSFRFLFLPFALGVCSRAKLSSATSDTPGNFRPKMPLVPPPAPGYNKGSGAMPSSFNDEFQPPCSPRTGAGHPGIPPNQGGPPLAPLPNAGAFNLPPPPKGMPQGPFVPPPWQGGGGGMQPLPTQRTPAVGPPANGPVAPPVQGSLGMLPPLSPPSQPALLFMTGQPPPSFVGGPPGSAQGPMPPPSSASPLPPSFQGSAQLLPPPPPPPPPPQGIPPFSAANVPVLQPLQPLQPLSGSPCAPGINQALNSSRQLPEPSAGLPPLPQLNVQGAAPGQTGRPQSVYLPEQHPPCHRPPSAPQPLEPGASQPLQSYPPYPPPLFNPPPPPPSAFSPPPSSSSPTFSRPPPFFGVDIPPGPPPPLCQPAGGGMPLPQLPSPVGPPGQQPLPPLPMFPSVLHDPQQLPPPPPWQTPGMELAPNGPPPHTGNFAALPPPPQMHDGPHSMPQAAFHPPPPDVVHGVATLSVEPPVEPYMPPPMSGWPTPSASSADIPAAPSPAGAAGSLSAHAKSAAKPQVISKPKKTGQDSAEEAPSEAAQPSKPKEAVVRSQLFVFGIPEKWDDKQLLGFFEEYEGVVEARIGVEKETGRNKGFGFVSFECNAQALAAVEGSNGLWLEGKRIKVELRQGGSGNSLTRAAPKEPDKATKRMKTK</sequence>
<dbReference type="InterPro" id="IPR050502">
    <property type="entry name" value="Euk_RNA-bind_prot"/>
</dbReference>
<dbReference type="GO" id="GO:0003729">
    <property type="term" value="F:mRNA binding"/>
    <property type="evidence" value="ECO:0007669"/>
    <property type="project" value="TreeGrafter"/>
</dbReference>
<protein>
    <recommendedName>
        <fullName evidence="5">RRM domain-containing protein</fullName>
    </recommendedName>
</protein>
<proteinExistence type="predicted"/>
<reference evidence="6 7" key="1">
    <citation type="journal article" date="2015" name="Genome Biol. Evol.">
        <title>Comparative Genomics of a Bacterivorous Green Alga Reveals Evolutionary Causalities and Consequences of Phago-Mixotrophic Mode of Nutrition.</title>
        <authorList>
            <person name="Burns J.A."/>
            <person name="Paasch A."/>
            <person name="Narechania A."/>
            <person name="Kim E."/>
        </authorList>
    </citation>
    <scope>NUCLEOTIDE SEQUENCE [LARGE SCALE GENOMIC DNA]</scope>
    <source>
        <strain evidence="6 7">PLY_AMNH</strain>
    </source>
</reference>
<dbReference type="PROSITE" id="PS50102">
    <property type="entry name" value="RRM"/>
    <property type="match status" value="1"/>
</dbReference>
<feature type="compositionally biased region" description="Low complexity" evidence="3">
    <location>
        <begin position="145"/>
        <end position="154"/>
    </location>
</feature>
<feature type="compositionally biased region" description="Low complexity" evidence="3">
    <location>
        <begin position="228"/>
        <end position="240"/>
    </location>
</feature>
<organism evidence="6 7">
    <name type="scientific">Cymbomonas tetramitiformis</name>
    <dbReference type="NCBI Taxonomy" id="36881"/>
    <lineage>
        <taxon>Eukaryota</taxon>
        <taxon>Viridiplantae</taxon>
        <taxon>Chlorophyta</taxon>
        <taxon>Pyramimonadophyceae</taxon>
        <taxon>Pyramimonadales</taxon>
        <taxon>Pyramimonadaceae</taxon>
        <taxon>Cymbomonas</taxon>
    </lineage>
</organism>
<feature type="compositionally biased region" description="Pro residues" evidence="3">
    <location>
        <begin position="377"/>
        <end position="396"/>
    </location>
</feature>
<feature type="region of interest" description="Disordered" evidence="3">
    <location>
        <begin position="49"/>
        <end position="546"/>
    </location>
</feature>
<evidence type="ECO:0000256" key="1">
    <source>
        <dbReference type="ARBA" id="ARBA00022884"/>
    </source>
</evidence>
<dbReference type="Gene3D" id="3.30.70.330">
    <property type="match status" value="1"/>
</dbReference>
<feature type="compositionally biased region" description="Pro residues" evidence="3">
    <location>
        <begin position="134"/>
        <end position="144"/>
    </location>
</feature>
<feature type="compositionally biased region" description="Pro residues" evidence="3">
    <location>
        <begin position="317"/>
        <end position="367"/>
    </location>
</feature>
<evidence type="ECO:0000256" key="2">
    <source>
        <dbReference type="PROSITE-ProRule" id="PRU00176"/>
    </source>
</evidence>
<evidence type="ECO:0000256" key="3">
    <source>
        <dbReference type="SAM" id="MobiDB-lite"/>
    </source>
</evidence>
<feature type="compositionally biased region" description="Pro residues" evidence="3">
    <location>
        <begin position="99"/>
        <end position="116"/>
    </location>
</feature>
<evidence type="ECO:0000313" key="7">
    <source>
        <dbReference type="Proteomes" id="UP001190700"/>
    </source>
</evidence>
<feature type="compositionally biased region" description="Low complexity" evidence="3">
    <location>
        <begin position="124"/>
        <end position="133"/>
    </location>
</feature>
<dbReference type="InterPro" id="IPR000504">
    <property type="entry name" value="RRM_dom"/>
</dbReference>
<feature type="compositionally biased region" description="Low complexity" evidence="3">
    <location>
        <begin position="175"/>
        <end position="185"/>
    </location>
</feature>